<dbReference type="PROSITE" id="PS51678">
    <property type="entry name" value="SAM_MT_PRMT"/>
    <property type="match status" value="1"/>
</dbReference>
<dbReference type="GO" id="GO:0042054">
    <property type="term" value="F:histone methyltransferase activity"/>
    <property type="evidence" value="ECO:0007669"/>
    <property type="project" value="TreeGrafter"/>
</dbReference>
<dbReference type="Gene3D" id="3.40.50.150">
    <property type="entry name" value="Vaccinia Virus protein VP39"/>
    <property type="match status" value="1"/>
</dbReference>
<dbReference type="InterPro" id="IPR029063">
    <property type="entry name" value="SAM-dependent_MTases_sf"/>
</dbReference>
<dbReference type="CDD" id="cd02440">
    <property type="entry name" value="AdoMet_MTases"/>
    <property type="match status" value="1"/>
</dbReference>
<dbReference type="SUPFAM" id="SSF53335">
    <property type="entry name" value="S-adenosyl-L-methionine-dependent methyltransferases"/>
    <property type="match status" value="1"/>
</dbReference>
<accession>A0AAV2SN49</accession>
<dbReference type="InterPro" id="IPR011990">
    <property type="entry name" value="TPR-like_helical_dom_sf"/>
</dbReference>
<keyword evidence="2" id="KW-0808">Transferase</keyword>
<dbReference type="PANTHER" id="PTHR11006:SF60">
    <property type="entry name" value="PROTEIN ARGININE N-METHYLTRANSFERASE 9"/>
    <property type="match status" value="1"/>
</dbReference>
<comment type="caution">
    <text evidence="3">The sequence shown here is derived from an EMBL/GenBank/DDBJ whole genome shotgun (WGS) entry which is preliminary data.</text>
</comment>
<proteinExistence type="predicted"/>
<dbReference type="PROSITE" id="PS01131">
    <property type="entry name" value="RRNA_A_DIMETH"/>
    <property type="match status" value="1"/>
</dbReference>
<protein>
    <submittedName>
        <fullName evidence="3">Uncharacterized protein</fullName>
    </submittedName>
</protein>
<evidence type="ECO:0000256" key="2">
    <source>
        <dbReference type="PROSITE-ProRule" id="PRU01015"/>
    </source>
</evidence>
<dbReference type="Gene3D" id="2.70.160.11">
    <property type="entry name" value="Hnrnp arginine n-methyltransferase1"/>
    <property type="match status" value="1"/>
</dbReference>
<dbReference type="AlphaFoldDB" id="A0AAV2SN49"/>
<gene>
    <name evidence="3" type="ORF">MNOR_LOCUS38678</name>
</gene>
<keyword evidence="4" id="KW-1185">Reference proteome</keyword>
<evidence type="ECO:0000313" key="3">
    <source>
        <dbReference type="EMBL" id="CAL4214995.1"/>
    </source>
</evidence>
<evidence type="ECO:0000256" key="1">
    <source>
        <dbReference type="ARBA" id="ARBA00022691"/>
    </source>
</evidence>
<organism evidence="3 4">
    <name type="scientific">Meganyctiphanes norvegica</name>
    <name type="common">Northern krill</name>
    <name type="synonym">Thysanopoda norvegica</name>
    <dbReference type="NCBI Taxonomy" id="48144"/>
    <lineage>
        <taxon>Eukaryota</taxon>
        <taxon>Metazoa</taxon>
        <taxon>Ecdysozoa</taxon>
        <taxon>Arthropoda</taxon>
        <taxon>Crustacea</taxon>
        <taxon>Multicrustacea</taxon>
        <taxon>Malacostraca</taxon>
        <taxon>Eumalacostraca</taxon>
        <taxon>Eucarida</taxon>
        <taxon>Euphausiacea</taxon>
        <taxon>Euphausiidae</taxon>
        <taxon>Meganyctiphanes</taxon>
    </lineage>
</organism>
<dbReference type="InterPro" id="IPR025799">
    <property type="entry name" value="Arg_MeTrfase"/>
</dbReference>
<dbReference type="GO" id="GO:0016274">
    <property type="term" value="F:protein-arginine N-methyltransferase activity"/>
    <property type="evidence" value="ECO:0007669"/>
    <property type="project" value="InterPro"/>
</dbReference>
<keyword evidence="2" id="KW-0489">Methyltransferase</keyword>
<name>A0AAV2SN49_MEGNR</name>
<dbReference type="InterPro" id="IPR020596">
    <property type="entry name" value="rRNA_Ade_Mease_Trfase_CS"/>
</dbReference>
<reference evidence="3 4" key="1">
    <citation type="submission" date="2024-05" db="EMBL/GenBank/DDBJ databases">
        <authorList>
            <person name="Wallberg A."/>
        </authorList>
    </citation>
    <scope>NUCLEOTIDE SEQUENCE [LARGE SCALE GENOMIC DNA]</scope>
</reference>
<feature type="non-terminal residue" evidence="3">
    <location>
        <position position="884"/>
    </location>
</feature>
<dbReference type="PANTHER" id="PTHR11006">
    <property type="entry name" value="PROTEIN ARGININE N-METHYLTRANSFERASE"/>
    <property type="match status" value="1"/>
</dbReference>
<dbReference type="SUPFAM" id="SSF48452">
    <property type="entry name" value="TPR-like"/>
    <property type="match status" value="1"/>
</dbReference>
<dbReference type="Pfam" id="PF06325">
    <property type="entry name" value="PrmA"/>
    <property type="match status" value="1"/>
</dbReference>
<sequence>MAGDLHGKNKSEVAKKKIQGNDKLVAHHLRKFRECQERTEIGQAFSHLSMVLTLEPSLQKLYLTNYLQLLELWVSSLEEIHDISKLITLFEVAFNIYPNSSDLQHLLSKLLYKEGNIREAWKYAQQAYSGSKKDPHCKENFVRLTNALIDRWHIPMLNDSTRNKAFKEAIGRAIQEGYGNVLDIGSGTGLLSIYSANSGAKSVIACEIDDYMCDMAKNIIEVNKLTERITVIDKHSTDLNLSEDLPERVSLVVSETVDAGLLGESILQTLSHAWKSLLLPPPPQKKHIQSTVENAESTINLSSSIKENNKLSYQEHKSTYGKVIPLGSDIFVALVECDYIAKQTKVQTQEGNILERFNVCLKFEEPYTCEKLRRLPGGYKLLTEWKCIDNINFNDPEDIENHLESKIEKFFSLECKVQGRIDAIVMAFRLHIDDSCFIETFPESSTCWENSVYPIFSHRFSLVGENINIKYNCSSLINLEIEEKVDCNDMKDSSIYLNSYSVKCLNSCSFTKFFDEAASMIANYFKKLQKKDNLIILDTTPFPIGGLALLKLCPSAELYIDVDDIDIQKALTRAEVQYKTSSSLRSEVDVMFIWPVMEDGTLIDCLSDKCEEIVSRMSNDGILFPSSLNLEVTAIDCEELSQMTKVFDNNTHGVLLADLINVAKTTHQLDLPLSGLSSNCYQVPDSLVNFNLFTGGASTTVQSVCHKIKDNNIDGFMVLGGPIVEVCLPLLPSVNMNINALAYNFSLSGGNKFEKNQSGENSVYSSISNDILPSTSTCEDVSNTISDSRLVESTQTISNSLDLSSLTMSTYDSDSPCNQSVFMLESPVTVKACKEKTNIKEVDSNTENIEVDKGSSVKSKSDVVHLSVVWRDCFFSVSLHHIEK</sequence>
<dbReference type="GO" id="GO:0005634">
    <property type="term" value="C:nucleus"/>
    <property type="evidence" value="ECO:0007669"/>
    <property type="project" value="TreeGrafter"/>
</dbReference>
<dbReference type="GO" id="GO:0000179">
    <property type="term" value="F:rRNA (adenine-N6,N6-)-dimethyltransferase activity"/>
    <property type="evidence" value="ECO:0007669"/>
    <property type="project" value="InterPro"/>
</dbReference>
<keyword evidence="1 2" id="KW-0949">S-adenosyl-L-methionine</keyword>
<dbReference type="Gene3D" id="1.25.40.10">
    <property type="entry name" value="Tetratricopeptide repeat domain"/>
    <property type="match status" value="1"/>
</dbReference>
<evidence type="ECO:0000313" key="4">
    <source>
        <dbReference type="Proteomes" id="UP001497623"/>
    </source>
</evidence>
<dbReference type="Proteomes" id="UP001497623">
    <property type="component" value="Unassembled WGS sequence"/>
</dbReference>
<dbReference type="EMBL" id="CAXKWB010090582">
    <property type="protein sequence ID" value="CAL4214995.1"/>
    <property type="molecule type" value="Genomic_DNA"/>
</dbReference>